<reference evidence="10" key="1">
    <citation type="submission" date="2025-08" db="UniProtKB">
        <authorList>
            <consortium name="RefSeq"/>
        </authorList>
    </citation>
    <scope>IDENTIFICATION</scope>
    <source>
        <tissue evidence="10">Fruit stalk</tissue>
    </source>
</reference>
<feature type="region of interest" description="Disordered" evidence="7">
    <location>
        <begin position="357"/>
        <end position="385"/>
    </location>
</feature>
<dbReference type="RefSeq" id="XP_022731010.1">
    <property type="nucleotide sequence ID" value="XM_022875275.1"/>
</dbReference>
<keyword evidence="2" id="KW-0805">Transcription regulation</keyword>
<dbReference type="PANTHER" id="PTHR13690">
    <property type="entry name" value="TRANSCRIPTION FACTOR POSF21-RELATED"/>
    <property type="match status" value="1"/>
</dbReference>
<dbReference type="GO" id="GO:0003677">
    <property type="term" value="F:DNA binding"/>
    <property type="evidence" value="ECO:0007669"/>
    <property type="project" value="UniProtKB-KW"/>
</dbReference>
<proteinExistence type="predicted"/>
<comment type="subcellular location">
    <subcellularLocation>
        <location evidence="1">Nucleus</location>
    </subcellularLocation>
</comment>
<name>A0A6P5XS36_DURZI</name>
<dbReference type="Gene3D" id="1.20.5.170">
    <property type="match status" value="1"/>
</dbReference>
<evidence type="ECO:0000256" key="5">
    <source>
        <dbReference type="ARBA" id="ARBA00023242"/>
    </source>
</evidence>
<evidence type="ECO:0000256" key="7">
    <source>
        <dbReference type="SAM" id="MobiDB-lite"/>
    </source>
</evidence>
<sequence>MDIQDPQTFVKPSPSPDPNSSSATRISGPPSNAAAMFGSSGTNNQNDNGSNSSSAFMRGGGAHHRRAHSEMSFRLPDDMSIMMMDPMKAGGGSSTASLEEMGSEDDLFSTYIDVDKLASSDAAIGSTKCTDHSEGEKLTSSSTTTTSSRTKHRHSNSVDGNVYGEIMDAKKAMPPDKLAELWTLDPKRAKRILANRQSAARSKERKARYILELERKVQTLQTEATTLSAQLTLFQRDTTGLSTENTELKLRLQAMEQQAQLRDALNEALKKEVERLKIVTGETMSPSESFSLGMHHMPYTASTFLPIPPQQGAAGHQNMQLPIFTGSQSSMSTHHLPQTNPHHLSDIMHNDSLGRLEGLDISSKGSNHVKTEGPSISASESSTTF</sequence>
<evidence type="ECO:0000256" key="1">
    <source>
        <dbReference type="ARBA" id="ARBA00004123"/>
    </source>
</evidence>
<dbReference type="GeneID" id="111285705"/>
<dbReference type="OrthoDB" id="1435597at2759"/>
<dbReference type="GO" id="GO:0005634">
    <property type="term" value="C:nucleus"/>
    <property type="evidence" value="ECO:0007669"/>
    <property type="project" value="UniProtKB-SubCell"/>
</dbReference>
<protein>
    <submittedName>
        <fullName evidence="10">Transcription factor RF2b-like</fullName>
    </submittedName>
</protein>
<dbReference type="PANTHER" id="PTHR13690:SF122">
    <property type="entry name" value="ATBZIP TRANSCRIPTION FACTOR"/>
    <property type="match status" value="1"/>
</dbReference>
<keyword evidence="4" id="KW-0804">Transcription</keyword>
<accession>A0A6P5XS36</accession>
<evidence type="ECO:0000259" key="8">
    <source>
        <dbReference type="PROSITE" id="PS50217"/>
    </source>
</evidence>
<keyword evidence="3" id="KW-0238">DNA-binding</keyword>
<dbReference type="SMART" id="SM00338">
    <property type="entry name" value="BRLZ"/>
    <property type="match status" value="1"/>
</dbReference>
<keyword evidence="9" id="KW-1185">Reference proteome</keyword>
<dbReference type="AlphaFoldDB" id="A0A6P5XS36"/>
<organism evidence="9 10">
    <name type="scientific">Durio zibethinus</name>
    <name type="common">Durian</name>
    <dbReference type="NCBI Taxonomy" id="66656"/>
    <lineage>
        <taxon>Eukaryota</taxon>
        <taxon>Viridiplantae</taxon>
        <taxon>Streptophyta</taxon>
        <taxon>Embryophyta</taxon>
        <taxon>Tracheophyta</taxon>
        <taxon>Spermatophyta</taxon>
        <taxon>Magnoliopsida</taxon>
        <taxon>eudicotyledons</taxon>
        <taxon>Gunneridae</taxon>
        <taxon>Pentapetalae</taxon>
        <taxon>rosids</taxon>
        <taxon>malvids</taxon>
        <taxon>Malvales</taxon>
        <taxon>Malvaceae</taxon>
        <taxon>Helicteroideae</taxon>
        <taxon>Durio</taxon>
    </lineage>
</organism>
<evidence type="ECO:0000256" key="2">
    <source>
        <dbReference type="ARBA" id="ARBA00023015"/>
    </source>
</evidence>
<feature type="region of interest" description="Disordered" evidence="7">
    <location>
        <begin position="126"/>
        <end position="160"/>
    </location>
</feature>
<keyword evidence="6" id="KW-0175">Coiled coil</keyword>
<gene>
    <name evidence="10" type="primary">LOC111285705</name>
</gene>
<dbReference type="Proteomes" id="UP000515121">
    <property type="component" value="Unplaced"/>
</dbReference>
<evidence type="ECO:0000313" key="10">
    <source>
        <dbReference type="RefSeq" id="XP_022731010.1"/>
    </source>
</evidence>
<feature type="coiled-coil region" evidence="6">
    <location>
        <begin position="203"/>
        <end position="275"/>
    </location>
</feature>
<dbReference type="CDD" id="cd14703">
    <property type="entry name" value="bZIP_plant_RF2"/>
    <property type="match status" value="1"/>
</dbReference>
<evidence type="ECO:0000256" key="3">
    <source>
        <dbReference type="ARBA" id="ARBA00023125"/>
    </source>
</evidence>
<dbReference type="GO" id="GO:0003700">
    <property type="term" value="F:DNA-binding transcription factor activity"/>
    <property type="evidence" value="ECO:0007669"/>
    <property type="project" value="InterPro"/>
</dbReference>
<evidence type="ECO:0000256" key="6">
    <source>
        <dbReference type="SAM" id="Coils"/>
    </source>
</evidence>
<dbReference type="SUPFAM" id="SSF57959">
    <property type="entry name" value="Leucine zipper domain"/>
    <property type="match status" value="1"/>
</dbReference>
<dbReference type="KEGG" id="dzi:111285705"/>
<dbReference type="FunFam" id="1.20.5.170:FF:000009">
    <property type="entry name" value="probable transcription factor PosF21"/>
    <property type="match status" value="1"/>
</dbReference>
<feature type="domain" description="BZIP" evidence="8">
    <location>
        <begin position="185"/>
        <end position="248"/>
    </location>
</feature>
<feature type="compositionally biased region" description="Polar residues" evidence="7">
    <location>
        <begin position="363"/>
        <end position="385"/>
    </location>
</feature>
<feature type="compositionally biased region" description="Low complexity" evidence="7">
    <location>
        <begin position="38"/>
        <end position="54"/>
    </location>
</feature>
<dbReference type="PROSITE" id="PS50217">
    <property type="entry name" value="BZIP"/>
    <property type="match status" value="1"/>
</dbReference>
<evidence type="ECO:0000313" key="9">
    <source>
        <dbReference type="Proteomes" id="UP000515121"/>
    </source>
</evidence>
<feature type="region of interest" description="Disordered" evidence="7">
    <location>
        <begin position="1"/>
        <end position="67"/>
    </location>
</feature>
<dbReference type="InterPro" id="IPR044759">
    <property type="entry name" value="bZIP_RF2"/>
</dbReference>
<dbReference type="InterPro" id="IPR046347">
    <property type="entry name" value="bZIP_sf"/>
</dbReference>
<dbReference type="InterPro" id="IPR004827">
    <property type="entry name" value="bZIP"/>
</dbReference>
<feature type="compositionally biased region" description="Low complexity" evidence="7">
    <location>
        <begin position="139"/>
        <end position="148"/>
    </location>
</feature>
<dbReference type="Pfam" id="PF00170">
    <property type="entry name" value="bZIP_1"/>
    <property type="match status" value="1"/>
</dbReference>
<keyword evidence="5" id="KW-0539">Nucleus</keyword>
<evidence type="ECO:0000256" key="4">
    <source>
        <dbReference type="ARBA" id="ARBA00023163"/>
    </source>
</evidence>